<accession>A0AAV1KKL6</accession>
<evidence type="ECO:0000313" key="3">
    <source>
        <dbReference type="Proteomes" id="UP001314205"/>
    </source>
</evidence>
<dbReference type="PANTHER" id="PTHR47331:SF5">
    <property type="entry name" value="RIBONUCLEASE H"/>
    <property type="match status" value="1"/>
</dbReference>
<protein>
    <recommendedName>
        <fullName evidence="1">DUF5641 domain-containing protein</fullName>
    </recommendedName>
</protein>
<dbReference type="Pfam" id="PF18701">
    <property type="entry name" value="DUF5641"/>
    <property type="match status" value="1"/>
</dbReference>
<dbReference type="InterPro" id="IPR040676">
    <property type="entry name" value="DUF5641"/>
</dbReference>
<evidence type="ECO:0000313" key="2">
    <source>
        <dbReference type="EMBL" id="CAK1582347.1"/>
    </source>
</evidence>
<comment type="caution">
    <text evidence="2">The sequence shown here is derived from an EMBL/GenBank/DDBJ whole genome shotgun (WGS) entry which is preliminary data.</text>
</comment>
<dbReference type="AlphaFoldDB" id="A0AAV1KKL6"/>
<keyword evidence="3" id="KW-1185">Reference proteome</keyword>
<proteinExistence type="predicted"/>
<organism evidence="2 3">
    <name type="scientific">Parnassius mnemosyne</name>
    <name type="common">clouded apollo</name>
    <dbReference type="NCBI Taxonomy" id="213953"/>
    <lineage>
        <taxon>Eukaryota</taxon>
        <taxon>Metazoa</taxon>
        <taxon>Ecdysozoa</taxon>
        <taxon>Arthropoda</taxon>
        <taxon>Hexapoda</taxon>
        <taxon>Insecta</taxon>
        <taxon>Pterygota</taxon>
        <taxon>Neoptera</taxon>
        <taxon>Endopterygota</taxon>
        <taxon>Lepidoptera</taxon>
        <taxon>Glossata</taxon>
        <taxon>Ditrysia</taxon>
        <taxon>Papilionoidea</taxon>
        <taxon>Papilionidae</taxon>
        <taxon>Parnassiinae</taxon>
        <taxon>Parnassini</taxon>
        <taxon>Parnassius</taxon>
        <taxon>Driopa</taxon>
    </lineage>
</organism>
<name>A0AAV1KKL6_9NEOP</name>
<dbReference type="PANTHER" id="PTHR47331">
    <property type="entry name" value="PHD-TYPE DOMAIN-CONTAINING PROTEIN"/>
    <property type="match status" value="1"/>
</dbReference>
<sequence length="152" mass="17507">MVNVISGTGKKYTARLLLDNGSTANFVTQRLSEKLGLSYRDTSTKVTDANITRLDRWRRIQYIRQHFWSRFHNEYISLLRAKSKWFHSRGEVKQASLVLIKDKTTPPLLWSLGRVMTTYPGVDGVTRVAELKTKRGIIRRAVNCICPLPIED</sequence>
<feature type="domain" description="DUF5641" evidence="1">
    <location>
        <begin position="55"/>
        <end position="148"/>
    </location>
</feature>
<reference evidence="2 3" key="1">
    <citation type="submission" date="2023-11" db="EMBL/GenBank/DDBJ databases">
        <authorList>
            <person name="Hedman E."/>
            <person name="Englund M."/>
            <person name="Stromberg M."/>
            <person name="Nyberg Akerstrom W."/>
            <person name="Nylinder S."/>
            <person name="Jareborg N."/>
            <person name="Kallberg Y."/>
            <person name="Kronander E."/>
        </authorList>
    </citation>
    <scope>NUCLEOTIDE SEQUENCE [LARGE SCALE GENOMIC DNA]</scope>
</reference>
<dbReference type="Proteomes" id="UP001314205">
    <property type="component" value="Unassembled WGS sequence"/>
</dbReference>
<dbReference type="EMBL" id="CAVLGL010000035">
    <property type="protein sequence ID" value="CAK1582347.1"/>
    <property type="molecule type" value="Genomic_DNA"/>
</dbReference>
<gene>
    <name evidence="2" type="ORF">PARMNEM_LOCUS3888</name>
</gene>
<evidence type="ECO:0000259" key="1">
    <source>
        <dbReference type="Pfam" id="PF18701"/>
    </source>
</evidence>